<feature type="transmembrane region" description="Helical" evidence="9">
    <location>
        <begin position="172"/>
        <end position="191"/>
    </location>
</feature>
<keyword evidence="7" id="KW-0625">Polysaccharide transport</keyword>
<sequence>MELFDHIRASVREPGFWAYSSWLDIVTKYRRSRLGMVWLLLPPMLYVGGIGYFYALLQNKDPMASIPVFAIGYLLYRLFASVITESCTVLLGHSGFILDGHLRLTDFMFRVLAKSLFYLLAAMPLVVVVLLLSPALHWTGLLTLPAAFFLVVSNLFWISVVVALLGARYPDVNELTGSIFIFAFILTPILWPPEMAPWGTPHGWFMRANPLYHMIEIIRAPLFGNHIETLTYVYMAAMTVIGWTAAAVLYRRYSRYVPVWV</sequence>
<keyword evidence="4" id="KW-1003">Cell membrane</keyword>
<evidence type="ECO:0000256" key="9">
    <source>
        <dbReference type="SAM" id="Phobius"/>
    </source>
</evidence>
<name>A0ABS8JG88_9GAMM</name>
<evidence type="ECO:0000256" key="2">
    <source>
        <dbReference type="ARBA" id="ARBA00007783"/>
    </source>
</evidence>
<dbReference type="RefSeq" id="WP_230526191.1">
    <property type="nucleotide sequence ID" value="NZ_JAJGAK010000001.1"/>
</dbReference>
<evidence type="ECO:0000256" key="5">
    <source>
        <dbReference type="ARBA" id="ARBA00022692"/>
    </source>
</evidence>
<evidence type="ECO:0000259" key="10">
    <source>
        <dbReference type="Pfam" id="PF01061"/>
    </source>
</evidence>
<evidence type="ECO:0000256" key="7">
    <source>
        <dbReference type="ARBA" id="ARBA00023047"/>
    </source>
</evidence>
<evidence type="ECO:0000256" key="1">
    <source>
        <dbReference type="ARBA" id="ARBA00004651"/>
    </source>
</evidence>
<keyword evidence="5 9" id="KW-0812">Transmembrane</keyword>
<dbReference type="PANTHER" id="PTHR30413:SF10">
    <property type="entry name" value="CAPSULE POLYSACCHARIDE EXPORT INNER-MEMBRANE PROTEIN CTRC"/>
    <property type="match status" value="1"/>
</dbReference>
<organism evidence="11 12">
    <name type="scientific">Noviluteimonas lactosilytica</name>
    <dbReference type="NCBI Taxonomy" id="2888523"/>
    <lineage>
        <taxon>Bacteria</taxon>
        <taxon>Pseudomonadati</taxon>
        <taxon>Pseudomonadota</taxon>
        <taxon>Gammaproteobacteria</taxon>
        <taxon>Lysobacterales</taxon>
        <taxon>Lysobacteraceae</taxon>
        <taxon>Noviluteimonas</taxon>
    </lineage>
</organism>
<dbReference type="InterPro" id="IPR013525">
    <property type="entry name" value="ABC2_TM"/>
</dbReference>
<evidence type="ECO:0000256" key="6">
    <source>
        <dbReference type="ARBA" id="ARBA00022989"/>
    </source>
</evidence>
<evidence type="ECO:0000256" key="3">
    <source>
        <dbReference type="ARBA" id="ARBA00022448"/>
    </source>
</evidence>
<feature type="domain" description="ABC-2 type transporter transmembrane" evidence="10">
    <location>
        <begin position="24"/>
        <end position="223"/>
    </location>
</feature>
<evidence type="ECO:0000256" key="4">
    <source>
        <dbReference type="ARBA" id="ARBA00022475"/>
    </source>
</evidence>
<comment type="caution">
    <text evidence="11">The sequence shown here is derived from an EMBL/GenBank/DDBJ whole genome shotgun (WGS) entry which is preliminary data.</text>
</comment>
<accession>A0ABS8JG88</accession>
<feature type="transmembrane region" description="Helical" evidence="9">
    <location>
        <begin position="37"/>
        <end position="55"/>
    </location>
</feature>
<keyword evidence="7" id="KW-0762">Sugar transport</keyword>
<evidence type="ECO:0000313" key="11">
    <source>
        <dbReference type="EMBL" id="MCC8362606.1"/>
    </source>
</evidence>
<dbReference type="EMBL" id="JAJGAK010000001">
    <property type="protein sequence ID" value="MCC8362606.1"/>
    <property type="molecule type" value="Genomic_DNA"/>
</dbReference>
<evidence type="ECO:0000313" key="12">
    <source>
        <dbReference type="Proteomes" id="UP001165293"/>
    </source>
</evidence>
<proteinExistence type="inferred from homology"/>
<keyword evidence="3" id="KW-0813">Transport</keyword>
<comment type="subcellular location">
    <subcellularLocation>
        <location evidence="1">Cell membrane</location>
        <topology evidence="1">Multi-pass membrane protein</topology>
    </subcellularLocation>
</comment>
<protein>
    <submittedName>
        <fullName evidence="11">ABC transporter permease</fullName>
    </submittedName>
</protein>
<dbReference type="Proteomes" id="UP001165293">
    <property type="component" value="Unassembled WGS sequence"/>
</dbReference>
<reference evidence="11" key="1">
    <citation type="submission" date="2021-10" db="EMBL/GenBank/DDBJ databases">
        <authorList>
            <person name="Lyu M."/>
            <person name="Wang X."/>
            <person name="Meng X."/>
            <person name="Xu K."/>
        </authorList>
    </citation>
    <scope>NUCLEOTIDE SEQUENCE</scope>
    <source>
        <strain evidence="11">A6</strain>
    </source>
</reference>
<feature type="transmembrane region" description="Helical" evidence="9">
    <location>
        <begin position="231"/>
        <end position="250"/>
    </location>
</feature>
<keyword evidence="8 9" id="KW-0472">Membrane</keyword>
<dbReference type="PANTHER" id="PTHR30413">
    <property type="entry name" value="INNER MEMBRANE TRANSPORT PERMEASE"/>
    <property type="match status" value="1"/>
</dbReference>
<keyword evidence="12" id="KW-1185">Reference proteome</keyword>
<keyword evidence="6 9" id="KW-1133">Transmembrane helix</keyword>
<gene>
    <name evidence="11" type="ORF">LK996_05900</name>
</gene>
<feature type="transmembrane region" description="Helical" evidence="9">
    <location>
        <begin position="116"/>
        <end position="136"/>
    </location>
</feature>
<comment type="similarity">
    <text evidence="2">Belongs to the ABC-2 integral membrane protein family.</text>
</comment>
<feature type="transmembrane region" description="Helical" evidence="9">
    <location>
        <begin position="75"/>
        <end position="96"/>
    </location>
</feature>
<evidence type="ECO:0000256" key="8">
    <source>
        <dbReference type="ARBA" id="ARBA00023136"/>
    </source>
</evidence>
<feature type="transmembrane region" description="Helical" evidence="9">
    <location>
        <begin position="142"/>
        <end position="165"/>
    </location>
</feature>
<dbReference type="Pfam" id="PF01061">
    <property type="entry name" value="ABC2_membrane"/>
    <property type="match status" value="1"/>
</dbReference>